<proteinExistence type="predicted"/>
<name>A0A7G9GBV4_9FIRM</name>
<evidence type="ECO:0000313" key="3">
    <source>
        <dbReference type="Proteomes" id="UP000515860"/>
    </source>
</evidence>
<keyword evidence="1" id="KW-0812">Transmembrane</keyword>
<dbReference type="KEGG" id="whj:H9Q79_15590"/>
<feature type="transmembrane region" description="Helical" evidence="1">
    <location>
        <begin position="48"/>
        <end position="66"/>
    </location>
</feature>
<dbReference type="AlphaFoldDB" id="A0A7G9GBV4"/>
<dbReference type="RefSeq" id="WP_249328699.1">
    <property type="nucleotide sequence ID" value="NZ_CP060635.1"/>
</dbReference>
<keyword evidence="3" id="KW-1185">Reference proteome</keyword>
<evidence type="ECO:0000313" key="2">
    <source>
        <dbReference type="EMBL" id="QNM08286.1"/>
    </source>
</evidence>
<sequence length="75" mass="8140">MDKFAENLNNICTAAIPYVWVLVVVALMVTGIMLIIPSERVHHSALKALPFIVLGSIIAMGAVYLGKWLTGLIAF</sequence>
<reference evidence="2 3" key="1">
    <citation type="submission" date="2020-08" db="EMBL/GenBank/DDBJ databases">
        <authorList>
            <person name="Liu C."/>
            <person name="Sun Q."/>
        </authorList>
    </citation>
    <scope>NUCLEOTIDE SEQUENCE [LARGE SCALE GENOMIC DNA]</scope>
    <source>
        <strain evidence="2 3">NSJ-29</strain>
    </source>
</reference>
<organism evidence="2 3">
    <name type="scientific">Wansuia hejianensis</name>
    <dbReference type="NCBI Taxonomy" id="2763667"/>
    <lineage>
        <taxon>Bacteria</taxon>
        <taxon>Bacillati</taxon>
        <taxon>Bacillota</taxon>
        <taxon>Clostridia</taxon>
        <taxon>Lachnospirales</taxon>
        <taxon>Lachnospiraceae</taxon>
        <taxon>Wansuia</taxon>
    </lineage>
</organism>
<gene>
    <name evidence="2" type="ORF">H9Q79_15590</name>
</gene>
<keyword evidence="1" id="KW-1133">Transmembrane helix</keyword>
<dbReference type="EMBL" id="CP060635">
    <property type="protein sequence ID" value="QNM08286.1"/>
    <property type="molecule type" value="Genomic_DNA"/>
</dbReference>
<protein>
    <submittedName>
        <fullName evidence="2">Uncharacterized protein</fullName>
    </submittedName>
</protein>
<dbReference type="Proteomes" id="UP000515860">
    <property type="component" value="Chromosome"/>
</dbReference>
<evidence type="ECO:0000256" key="1">
    <source>
        <dbReference type="SAM" id="Phobius"/>
    </source>
</evidence>
<keyword evidence="1" id="KW-0472">Membrane</keyword>
<feature type="transmembrane region" description="Helical" evidence="1">
    <location>
        <begin position="15"/>
        <end position="36"/>
    </location>
</feature>
<accession>A0A7G9GBV4</accession>